<dbReference type="Pfam" id="PF18517">
    <property type="entry name" value="LZ3wCH"/>
    <property type="match status" value="1"/>
</dbReference>
<dbReference type="PIRSF" id="PIRSF026991">
    <property type="entry name" value="Mnd1"/>
    <property type="match status" value="1"/>
</dbReference>
<evidence type="ECO:0000313" key="10">
    <source>
        <dbReference type="Proteomes" id="UP000198406"/>
    </source>
</evidence>
<dbReference type="GO" id="GO:0003690">
    <property type="term" value="F:double-stranded DNA binding"/>
    <property type="evidence" value="ECO:0007669"/>
    <property type="project" value="InterPro"/>
</dbReference>
<evidence type="ECO:0000313" key="9">
    <source>
        <dbReference type="EMBL" id="GAX20301.1"/>
    </source>
</evidence>
<dbReference type="Proteomes" id="UP000198406">
    <property type="component" value="Unassembled WGS sequence"/>
</dbReference>
<keyword evidence="3 6" id="KW-0175">Coiled coil</keyword>
<feature type="domain" description="Mnd1 HTH" evidence="7">
    <location>
        <begin position="14"/>
        <end position="72"/>
    </location>
</feature>
<dbReference type="FunCoup" id="A0A1Z5K2L5">
    <property type="interactions" value="154"/>
</dbReference>
<dbReference type="Pfam" id="PF03962">
    <property type="entry name" value="Mnd1"/>
    <property type="match status" value="1"/>
</dbReference>
<keyword evidence="10" id="KW-1185">Reference proteome</keyword>
<comment type="function">
    <text evidence="5">Required for proper homologous chromosome pairing and efficient cross-over and intragenic recombination during meiosis.</text>
</comment>
<feature type="domain" description="Leucine zipper with capping helix" evidence="8">
    <location>
        <begin position="150"/>
        <end position="202"/>
    </location>
</feature>
<dbReference type="EMBL" id="BDSP01000147">
    <property type="protein sequence ID" value="GAX20301.1"/>
    <property type="molecule type" value="Genomic_DNA"/>
</dbReference>
<dbReference type="InterPro" id="IPR040661">
    <property type="entry name" value="LZ3wCH"/>
</dbReference>
<reference evidence="9 10" key="1">
    <citation type="journal article" date="2015" name="Plant Cell">
        <title>Oil accumulation by the oleaginous diatom Fistulifera solaris as revealed by the genome and transcriptome.</title>
        <authorList>
            <person name="Tanaka T."/>
            <person name="Maeda Y."/>
            <person name="Veluchamy A."/>
            <person name="Tanaka M."/>
            <person name="Abida H."/>
            <person name="Marechal E."/>
            <person name="Bowler C."/>
            <person name="Muto M."/>
            <person name="Sunaga Y."/>
            <person name="Tanaka M."/>
            <person name="Yoshino T."/>
            <person name="Taniguchi T."/>
            <person name="Fukuda Y."/>
            <person name="Nemoto M."/>
            <person name="Matsumoto M."/>
            <person name="Wong P.S."/>
            <person name="Aburatani S."/>
            <person name="Fujibuchi W."/>
        </authorList>
    </citation>
    <scope>NUCLEOTIDE SEQUENCE [LARGE SCALE GENOMIC DNA]</scope>
    <source>
        <strain evidence="9 10">JPCC DA0580</strain>
    </source>
</reference>
<dbReference type="InterPro" id="IPR005647">
    <property type="entry name" value="Mnd1"/>
</dbReference>
<feature type="coiled-coil region" evidence="6">
    <location>
        <begin position="87"/>
        <end position="171"/>
    </location>
</feature>
<dbReference type="GO" id="GO:0007131">
    <property type="term" value="P:reciprocal meiotic recombination"/>
    <property type="evidence" value="ECO:0007669"/>
    <property type="project" value="InterPro"/>
</dbReference>
<evidence type="ECO:0000256" key="2">
    <source>
        <dbReference type="ARBA" id="ARBA00005981"/>
    </source>
</evidence>
<dbReference type="InterPro" id="IPR040453">
    <property type="entry name" value="Mnd1_HTH"/>
</dbReference>
<gene>
    <name evidence="9" type="ORF">FisN_9Hh006</name>
</gene>
<evidence type="ECO:0000256" key="6">
    <source>
        <dbReference type="SAM" id="Coils"/>
    </source>
</evidence>
<protein>
    <submittedName>
        <fullName evidence="9">Tripartite motif-containing protein 2/3</fullName>
    </submittedName>
</protein>
<dbReference type="GO" id="GO:0005634">
    <property type="term" value="C:nucleus"/>
    <property type="evidence" value="ECO:0007669"/>
    <property type="project" value="UniProtKB-SubCell"/>
</dbReference>
<comment type="similarity">
    <text evidence="2 5">Belongs to the MND1 family.</text>
</comment>
<comment type="subcellular location">
    <subcellularLocation>
        <location evidence="1 5">Nucleus</location>
    </subcellularLocation>
</comment>
<evidence type="ECO:0000256" key="5">
    <source>
        <dbReference type="PIRNR" id="PIRNR026991"/>
    </source>
</evidence>
<accession>A0A1Z5K2L5</accession>
<dbReference type="AlphaFoldDB" id="A0A1Z5K2L5"/>
<name>A0A1Z5K2L5_FISSO</name>
<evidence type="ECO:0000256" key="4">
    <source>
        <dbReference type="ARBA" id="ARBA00023242"/>
    </source>
</evidence>
<sequence length="209" mass="23976">MAKRMSLEEKRKTILGIYHSTKQVYTEKEMSVLAAKAGVNANAFTDVHNGLIEDDLVDKDKIGGSNFFWSFPAKKDRMMQLQHQDRLKNIEKRKIELTETQAQLADAKRGREEDDDGTRARKLARLQEISSLMKPLEAELASLKENDPQALADLQHELKLCREAANRWTDNIFNAQSYLVKKRGFEKKAANKLLGITDSFDYPEDKFTK</sequence>
<evidence type="ECO:0000256" key="1">
    <source>
        <dbReference type="ARBA" id="ARBA00004123"/>
    </source>
</evidence>
<evidence type="ECO:0000259" key="7">
    <source>
        <dbReference type="Pfam" id="PF03962"/>
    </source>
</evidence>
<dbReference type="OrthoDB" id="273345at2759"/>
<comment type="caution">
    <text evidence="9">The sequence shown here is derived from an EMBL/GenBank/DDBJ whole genome shotgun (WGS) entry which is preliminary data.</text>
</comment>
<evidence type="ECO:0000259" key="8">
    <source>
        <dbReference type="Pfam" id="PF18517"/>
    </source>
</evidence>
<keyword evidence="4 5" id="KW-0539">Nucleus</keyword>
<organism evidence="9 10">
    <name type="scientific">Fistulifera solaris</name>
    <name type="common">Oleaginous diatom</name>
    <dbReference type="NCBI Taxonomy" id="1519565"/>
    <lineage>
        <taxon>Eukaryota</taxon>
        <taxon>Sar</taxon>
        <taxon>Stramenopiles</taxon>
        <taxon>Ochrophyta</taxon>
        <taxon>Bacillariophyta</taxon>
        <taxon>Bacillariophyceae</taxon>
        <taxon>Bacillariophycidae</taxon>
        <taxon>Naviculales</taxon>
        <taxon>Naviculaceae</taxon>
        <taxon>Fistulifera</taxon>
    </lineage>
</organism>
<proteinExistence type="inferred from homology"/>
<evidence type="ECO:0000256" key="3">
    <source>
        <dbReference type="ARBA" id="ARBA00023054"/>
    </source>
</evidence>
<dbReference type="InParanoid" id="A0A1Z5K2L5"/>